<dbReference type="InterPro" id="IPR038670">
    <property type="entry name" value="HslJ-like_sf"/>
</dbReference>
<dbReference type="InterPro" id="IPR005184">
    <property type="entry name" value="DUF306_Meta_HslJ"/>
</dbReference>
<dbReference type="STRING" id="285568.AQJ66_16420"/>
<dbReference type="Gene3D" id="2.40.128.270">
    <property type="match status" value="1"/>
</dbReference>
<dbReference type="Pfam" id="PF03724">
    <property type="entry name" value="META"/>
    <property type="match status" value="1"/>
</dbReference>
<comment type="caution">
    <text evidence="4">The sequence shown here is derived from an EMBL/GenBank/DDBJ whole genome shotgun (WGS) entry which is preliminary data.</text>
</comment>
<dbReference type="Proteomes" id="UP000053024">
    <property type="component" value="Unassembled WGS sequence"/>
</dbReference>
<dbReference type="PANTHER" id="PTHR35535">
    <property type="entry name" value="HEAT SHOCK PROTEIN HSLJ"/>
    <property type="match status" value="1"/>
</dbReference>
<sequence length="151" mass="16290">MNRYKQRLTLRAVAVLVPLMVACGGQRADSGAMSVQQPLAGTDWRVDSVTVGDTTQHAPAAAHLRIGEDGKAAGNLGCNQFSARVTVHGDRITFGDIRSTRMACDPRRMDFERTLARTLTTGTLTARSADGRLTLTDGDGDRVHLSRRAPE</sequence>
<feature type="domain" description="DUF306" evidence="3">
    <location>
        <begin position="37"/>
        <end position="144"/>
    </location>
</feature>
<evidence type="ECO:0000259" key="3">
    <source>
        <dbReference type="Pfam" id="PF03724"/>
    </source>
</evidence>
<feature type="compositionally biased region" description="Basic and acidic residues" evidence="1">
    <location>
        <begin position="139"/>
        <end position="151"/>
    </location>
</feature>
<gene>
    <name evidence="4" type="ORF">AQJ66_16420</name>
</gene>
<keyword evidence="5" id="KW-1185">Reference proteome</keyword>
<organism evidence="4 5">
    <name type="scientific">Streptomyces bungoensis</name>
    <dbReference type="NCBI Taxonomy" id="285568"/>
    <lineage>
        <taxon>Bacteria</taxon>
        <taxon>Bacillati</taxon>
        <taxon>Actinomycetota</taxon>
        <taxon>Actinomycetes</taxon>
        <taxon>Kitasatosporales</taxon>
        <taxon>Streptomycetaceae</taxon>
        <taxon>Streptomyces</taxon>
    </lineage>
</organism>
<feature type="region of interest" description="Disordered" evidence="1">
    <location>
        <begin position="130"/>
        <end position="151"/>
    </location>
</feature>
<protein>
    <recommendedName>
        <fullName evidence="3">DUF306 domain-containing protein</fullName>
    </recommendedName>
</protein>
<dbReference type="OrthoDB" id="4733425at2"/>
<evidence type="ECO:0000256" key="2">
    <source>
        <dbReference type="SAM" id="SignalP"/>
    </source>
</evidence>
<evidence type="ECO:0000256" key="1">
    <source>
        <dbReference type="SAM" id="MobiDB-lite"/>
    </source>
</evidence>
<reference evidence="4 5" key="1">
    <citation type="submission" date="2015-10" db="EMBL/GenBank/DDBJ databases">
        <title>Draft genome sequence of Streptomyces bungoensis DSM 41781, type strain for the species Streptomyces bungoensis.</title>
        <authorList>
            <person name="Ruckert C."/>
            <person name="Winkler A."/>
            <person name="Kalinowski J."/>
            <person name="Kampfer P."/>
            <person name="Glaeser S."/>
        </authorList>
    </citation>
    <scope>NUCLEOTIDE SEQUENCE [LARGE SCALE GENOMIC DNA]</scope>
    <source>
        <strain evidence="4 5">DSM 41781</strain>
    </source>
</reference>
<dbReference type="PROSITE" id="PS51257">
    <property type="entry name" value="PROKAR_LIPOPROTEIN"/>
    <property type="match status" value="1"/>
</dbReference>
<dbReference type="EMBL" id="LMWX01000024">
    <property type="protein sequence ID" value="KUN84115.1"/>
    <property type="molecule type" value="Genomic_DNA"/>
</dbReference>
<evidence type="ECO:0000313" key="4">
    <source>
        <dbReference type="EMBL" id="KUN84115.1"/>
    </source>
</evidence>
<feature type="signal peptide" evidence="2">
    <location>
        <begin position="1"/>
        <end position="28"/>
    </location>
</feature>
<dbReference type="AlphaFoldDB" id="A0A101T1P7"/>
<dbReference type="InterPro" id="IPR053147">
    <property type="entry name" value="Hsp_HslJ-like"/>
</dbReference>
<proteinExistence type="predicted"/>
<dbReference type="PANTHER" id="PTHR35535:SF2">
    <property type="entry name" value="DUF306 DOMAIN-CONTAINING PROTEIN"/>
    <property type="match status" value="1"/>
</dbReference>
<accession>A0A101T1P7</accession>
<evidence type="ECO:0000313" key="5">
    <source>
        <dbReference type="Proteomes" id="UP000053024"/>
    </source>
</evidence>
<name>A0A101T1P7_9ACTN</name>
<feature type="chain" id="PRO_5039440960" description="DUF306 domain-containing protein" evidence="2">
    <location>
        <begin position="29"/>
        <end position="151"/>
    </location>
</feature>
<keyword evidence="2" id="KW-0732">Signal</keyword>